<feature type="non-terminal residue" evidence="1">
    <location>
        <position position="64"/>
    </location>
</feature>
<protein>
    <submittedName>
        <fullName evidence="1">Uncharacterized protein</fullName>
    </submittedName>
</protein>
<name>A0A8J4UZC6_CLAMG</name>
<dbReference type="AlphaFoldDB" id="A0A8J4UZC6"/>
<dbReference type="Proteomes" id="UP000727407">
    <property type="component" value="Unassembled WGS sequence"/>
</dbReference>
<feature type="non-terminal residue" evidence="1">
    <location>
        <position position="1"/>
    </location>
</feature>
<gene>
    <name evidence="1" type="ORF">DAT39_003463</name>
</gene>
<accession>A0A8J4UZC6</accession>
<organism evidence="1 2">
    <name type="scientific">Clarias magur</name>
    <name type="common">Asian catfish</name>
    <name type="synonym">Macropteronotus magur</name>
    <dbReference type="NCBI Taxonomy" id="1594786"/>
    <lineage>
        <taxon>Eukaryota</taxon>
        <taxon>Metazoa</taxon>
        <taxon>Chordata</taxon>
        <taxon>Craniata</taxon>
        <taxon>Vertebrata</taxon>
        <taxon>Euteleostomi</taxon>
        <taxon>Actinopterygii</taxon>
        <taxon>Neopterygii</taxon>
        <taxon>Teleostei</taxon>
        <taxon>Ostariophysi</taxon>
        <taxon>Siluriformes</taxon>
        <taxon>Clariidae</taxon>
        <taxon>Clarias</taxon>
    </lineage>
</organism>
<proteinExistence type="predicted"/>
<evidence type="ECO:0000313" key="2">
    <source>
        <dbReference type="Proteomes" id="UP000727407"/>
    </source>
</evidence>
<comment type="caution">
    <text evidence="1">The sequence shown here is derived from an EMBL/GenBank/DDBJ whole genome shotgun (WGS) entry which is preliminary data.</text>
</comment>
<sequence>QCHVQPGEHILPTQRSLRLLNAPLSGTGGCWECVVGAGSSWLHPSPCFSFQHSPGFIFLLQTSQ</sequence>
<keyword evidence="2" id="KW-1185">Reference proteome</keyword>
<reference evidence="1" key="1">
    <citation type="submission" date="2020-07" db="EMBL/GenBank/DDBJ databases">
        <title>Clarias magur genome sequencing, assembly and annotation.</title>
        <authorList>
            <person name="Kushwaha B."/>
            <person name="Kumar R."/>
            <person name="Das P."/>
            <person name="Joshi C.G."/>
            <person name="Kumar D."/>
            <person name="Nagpure N.S."/>
            <person name="Pandey M."/>
            <person name="Agarwal S."/>
            <person name="Srivastava S."/>
            <person name="Singh M."/>
            <person name="Sahoo L."/>
            <person name="Jayasankar P."/>
            <person name="Meher P.K."/>
            <person name="Koringa P.G."/>
            <person name="Iquebal M.A."/>
            <person name="Das S.P."/>
            <person name="Bit A."/>
            <person name="Patnaik S."/>
            <person name="Patel N."/>
            <person name="Shah T.M."/>
            <person name="Hinsu A."/>
            <person name="Jena J.K."/>
        </authorList>
    </citation>
    <scope>NUCLEOTIDE SEQUENCE</scope>
    <source>
        <strain evidence="1">CIFAMagur01</strain>
        <tissue evidence="1">Testis</tissue>
    </source>
</reference>
<evidence type="ECO:0000313" key="1">
    <source>
        <dbReference type="EMBL" id="KAF5906770.1"/>
    </source>
</evidence>
<dbReference type="EMBL" id="QNUK01000028">
    <property type="protein sequence ID" value="KAF5906770.1"/>
    <property type="molecule type" value="Genomic_DNA"/>
</dbReference>